<feature type="compositionally biased region" description="Basic and acidic residues" evidence="1">
    <location>
        <begin position="127"/>
        <end position="137"/>
    </location>
</feature>
<dbReference type="EMBL" id="JAUCMX010000026">
    <property type="protein sequence ID" value="KAK3509578.1"/>
    <property type="molecule type" value="Genomic_DNA"/>
</dbReference>
<accession>A0AAE0PWR3</accession>
<name>A0AAE0PWR3_9TELE</name>
<dbReference type="AlphaFoldDB" id="A0AAE0PWR3"/>
<reference evidence="3" key="1">
    <citation type="submission" date="2023-06" db="EMBL/GenBank/DDBJ databases">
        <title>Male Hemibagrus guttatus genome.</title>
        <authorList>
            <person name="Bian C."/>
        </authorList>
    </citation>
    <scope>NUCLEOTIDE SEQUENCE</scope>
    <source>
        <strain evidence="3">Male_cb2023</strain>
        <tissue evidence="3">Muscle</tissue>
    </source>
</reference>
<organism evidence="3 4">
    <name type="scientific">Hemibagrus guttatus</name>
    <dbReference type="NCBI Taxonomy" id="175788"/>
    <lineage>
        <taxon>Eukaryota</taxon>
        <taxon>Metazoa</taxon>
        <taxon>Chordata</taxon>
        <taxon>Craniata</taxon>
        <taxon>Vertebrata</taxon>
        <taxon>Euteleostomi</taxon>
        <taxon>Actinopterygii</taxon>
        <taxon>Neopterygii</taxon>
        <taxon>Teleostei</taxon>
        <taxon>Ostariophysi</taxon>
        <taxon>Siluriformes</taxon>
        <taxon>Bagridae</taxon>
        <taxon>Hemibagrus</taxon>
    </lineage>
</organism>
<protein>
    <submittedName>
        <fullName evidence="3">Uncharacterized protein</fullName>
    </submittedName>
</protein>
<evidence type="ECO:0000313" key="3">
    <source>
        <dbReference type="EMBL" id="KAK3509578.1"/>
    </source>
</evidence>
<feature type="region of interest" description="Disordered" evidence="1">
    <location>
        <begin position="127"/>
        <end position="150"/>
    </location>
</feature>
<keyword evidence="2" id="KW-1133">Transmembrane helix</keyword>
<comment type="caution">
    <text evidence="3">The sequence shown here is derived from an EMBL/GenBank/DDBJ whole genome shotgun (WGS) entry which is preliminary data.</text>
</comment>
<sequence length="167" mass="19355">MSARLRTLSSAFHLNNTTEENDSRNIVSEFKVFNISMLSLSACVLTVTAIACCISYINRWRHRKRACEYESAVACDLHEESVNLKDVWKSQSLRKSLPVLRRLESFRKYESNIYYIYTTPLPVRYHDNDDSDNDVRPTHTTPTLTDPRDGIILDPPTFQLQKTEYSS</sequence>
<evidence type="ECO:0000313" key="4">
    <source>
        <dbReference type="Proteomes" id="UP001274896"/>
    </source>
</evidence>
<proteinExistence type="predicted"/>
<dbReference type="Proteomes" id="UP001274896">
    <property type="component" value="Unassembled WGS sequence"/>
</dbReference>
<gene>
    <name evidence="3" type="ORF">QTP70_006444</name>
</gene>
<evidence type="ECO:0000256" key="2">
    <source>
        <dbReference type="SAM" id="Phobius"/>
    </source>
</evidence>
<keyword evidence="2" id="KW-0472">Membrane</keyword>
<keyword evidence="2" id="KW-0812">Transmembrane</keyword>
<keyword evidence="4" id="KW-1185">Reference proteome</keyword>
<evidence type="ECO:0000256" key="1">
    <source>
        <dbReference type="SAM" id="MobiDB-lite"/>
    </source>
</evidence>
<feature type="transmembrane region" description="Helical" evidence="2">
    <location>
        <begin position="32"/>
        <end position="57"/>
    </location>
</feature>